<dbReference type="RefSeq" id="WP_042620456.1">
    <property type="nucleotide sequence ID" value="NZ_CP007790.1"/>
</dbReference>
<keyword evidence="1" id="KW-1133">Transmembrane helix</keyword>
<dbReference type="KEGG" id="cmq:B840_00255"/>
<dbReference type="OrthoDB" id="156718at2"/>
<gene>
    <name evidence="2" type="ORF">B840_00255</name>
</gene>
<feature type="transmembrane region" description="Helical" evidence="1">
    <location>
        <begin position="20"/>
        <end position="44"/>
    </location>
</feature>
<dbReference type="STRING" id="1224162.B840_00255"/>
<evidence type="ECO:0000313" key="2">
    <source>
        <dbReference type="EMBL" id="AJK67691.1"/>
    </source>
</evidence>
<sequence length="500" mass="53534">MVTSPVSSSRYSARTRPFNWVLLVLGVLLTALGLGLSAGGFAIMGAEAAQRDGQYLTGPAQRFESTGHAVTTGSLVIDPGEAGMSGLPPLNELASIRIRVTPVVPDEAVFVGIAEAADVSGYLEDVPHSAAGDAAWMNGGSRTTQWDWRTGDVDPDLREVSGNRSPEPPEQQDFWAVSASGAGVQDITFDLQEGQWTLVVMNADADRPVWVDVEADVRTGLLGAVNPGLLIAGLIGLLLGIPLLLFGTAGLGRDIAPREPVGDAGVGGVGPVPLGRSPLTFTGYLDEGVSRGLWLVKWLLAIPHYLVLGLLWFALVVTTIAAGLAILFTGRFPRAWFNYSVGVLRWNWRVGFYAYSALGTDRYPPFTLAAGDYPADLDVAYPERLSRGLVLVKWWLLAIPHLLVVALLTGSGGMLRLESGDGAGASLDMSLIGLLVLVAAVILLFTGRYRRDIFDLIVGLNRWVYRVSTYVLLLRDEYPPFRLDQGPTEELVEKQAAAGS</sequence>
<accession>A0A0B6TSD6</accession>
<evidence type="ECO:0000256" key="1">
    <source>
        <dbReference type="SAM" id="Phobius"/>
    </source>
</evidence>
<dbReference type="InterPro" id="IPR025498">
    <property type="entry name" value="DUF4389"/>
</dbReference>
<feature type="transmembrane region" description="Helical" evidence="1">
    <location>
        <begin position="427"/>
        <end position="446"/>
    </location>
</feature>
<name>A0A0B6TSD6_9CORY</name>
<dbReference type="EMBL" id="CP007790">
    <property type="protein sequence ID" value="AJK67691.1"/>
    <property type="molecule type" value="Genomic_DNA"/>
</dbReference>
<keyword evidence="3" id="KW-1185">Reference proteome</keyword>
<dbReference type="Pfam" id="PF14333">
    <property type="entry name" value="DUF4389"/>
    <property type="match status" value="2"/>
</dbReference>
<keyword evidence="1" id="KW-0472">Membrane</keyword>
<feature type="transmembrane region" description="Helical" evidence="1">
    <location>
        <begin position="394"/>
        <end position="415"/>
    </location>
</feature>
<evidence type="ECO:0008006" key="4">
    <source>
        <dbReference type="Google" id="ProtNLM"/>
    </source>
</evidence>
<dbReference type="AlphaFoldDB" id="A0A0B6TSD6"/>
<evidence type="ECO:0000313" key="3">
    <source>
        <dbReference type="Proteomes" id="UP000031928"/>
    </source>
</evidence>
<organism evidence="2 3">
    <name type="scientific">Corynebacterium marinum DSM 44953</name>
    <dbReference type="NCBI Taxonomy" id="1224162"/>
    <lineage>
        <taxon>Bacteria</taxon>
        <taxon>Bacillati</taxon>
        <taxon>Actinomycetota</taxon>
        <taxon>Actinomycetes</taxon>
        <taxon>Mycobacteriales</taxon>
        <taxon>Corynebacteriaceae</taxon>
        <taxon>Corynebacterium</taxon>
    </lineage>
</organism>
<dbReference type="Proteomes" id="UP000031928">
    <property type="component" value="Chromosome"/>
</dbReference>
<keyword evidence="1" id="KW-0812">Transmembrane</keyword>
<proteinExistence type="predicted"/>
<dbReference type="HOGENOM" id="CLU_040514_0_0_11"/>
<reference evidence="2 3" key="1">
    <citation type="submission" date="2014-05" db="EMBL/GenBank/DDBJ databases">
        <title>Complete genome sequence of Corynebacterium marinum DSM 44953.</title>
        <authorList>
            <person name="Schaffert L."/>
            <person name="Albersmeier A."/>
            <person name="Kalinowski J."/>
            <person name="Ruckert C."/>
        </authorList>
    </citation>
    <scope>NUCLEOTIDE SEQUENCE [LARGE SCALE GENOMIC DNA]</scope>
    <source>
        <strain evidence="2 3">DSM 44953</strain>
    </source>
</reference>
<protein>
    <recommendedName>
        <fullName evidence="4">DUF4389 domain-containing protein</fullName>
    </recommendedName>
</protein>
<feature type="transmembrane region" description="Helical" evidence="1">
    <location>
        <begin position="305"/>
        <end position="328"/>
    </location>
</feature>
<feature type="transmembrane region" description="Helical" evidence="1">
    <location>
        <begin position="228"/>
        <end position="251"/>
    </location>
</feature>